<organism evidence="12 13">
    <name type="scientific">Candidatus Methylomirabilis lanthanidiphila</name>
    <dbReference type="NCBI Taxonomy" id="2211376"/>
    <lineage>
        <taxon>Bacteria</taxon>
        <taxon>Candidatus Methylomirabilota</taxon>
        <taxon>Candidatus Methylomirabilia</taxon>
        <taxon>Candidatus Methylomirabilales</taxon>
        <taxon>Candidatus Methylomirabilaceae</taxon>
        <taxon>Candidatus Methylomirabilis</taxon>
    </lineage>
</organism>
<feature type="site" description="Important for beta-aspartyl-AMP intermediate formation" evidence="10">
    <location>
        <position position="362"/>
    </location>
</feature>
<feature type="domain" description="Glutamine amidotransferase type-2" evidence="11">
    <location>
        <begin position="2"/>
        <end position="212"/>
    </location>
</feature>
<dbReference type="Proteomes" id="UP000334340">
    <property type="component" value="Unassembled WGS sequence"/>
</dbReference>
<dbReference type="InterPro" id="IPR006426">
    <property type="entry name" value="Asn_synth_AEB"/>
</dbReference>
<dbReference type="Gene3D" id="3.60.20.10">
    <property type="entry name" value="Glutamine Phosphoribosylpyrophosphate, subunit 1, domain 1"/>
    <property type="match status" value="1"/>
</dbReference>
<evidence type="ECO:0000256" key="9">
    <source>
        <dbReference type="PIRSR" id="PIRSR001589-2"/>
    </source>
</evidence>
<evidence type="ECO:0000259" key="11">
    <source>
        <dbReference type="PROSITE" id="PS51278"/>
    </source>
</evidence>
<evidence type="ECO:0000256" key="5">
    <source>
        <dbReference type="ARBA" id="ARBA00022840"/>
    </source>
</evidence>
<feature type="binding site" evidence="9">
    <location>
        <position position="100"/>
    </location>
    <ligand>
        <name>L-glutamine</name>
        <dbReference type="ChEBI" id="CHEBI:58359"/>
    </ligand>
</feature>
<evidence type="ECO:0000256" key="7">
    <source>
        <dbReference type="ARBA" id="ARBA00048741"/>
    </source>
</evidence>
<dbReference type="InterPro" id="IPR014729">
    <property type="entry name" value="Rossmann-like_a/b/a_fold"/>
</dbReference>
<dbReference type="InterPro" id="IPR001962">
    <property type="entry name" value="Asn_synthase"/>
</dbReference>
<keyword evidence="12" id="KW-0436">Ligase</keyword>
<dbReference type="InterPro" id="IPR033738">
    <property type="entry name" value="AsnB_N"/>
</dbReference>
<dbReference type="GO" id="GO:0006529">
    <property type="term" value="P:asparagine biosynthetic process"/>
    <property type="evidence" value="ECO:0007669"/>
    <property type="project" value="UniProtKB-KW"/>
</dbReference>
<dbReference type="Gene3D" id="3.40.50.620">
    <property type="entry name" value="HUPs"/>
    <property type="match status" value="1"/>
</dbReference>
<evidence type="ECO:0000256" key="6">
    <source>
        <dbReference type="ARBA" id="ARBA00022962"/>
    </source>
</evidence>
<evidence type="ECO:0000256" key="8">
    <source>
        <dbReference type="PIRSR" id="PIRSR001589-1"/>
    </source>
</evidence>
<gene>
    <name evidence="12" type="primary">asnB_2</name>
    <name evidence="12" type="ORF">MELA_01148</name>
</gene>
<reference evidence="12 13" key="1">
    <citation type="submission" date="2019-07" db="EMBL/GenBank/DDBJ databases">
        <authorList>
            <person name="Cremers G."/>
        </authorList>
    </citation>
    <scope>NUCLEOTIDE SEQUENCE [LARGE SCALE GENOMIC DNA]</scope>
</reference>
<protein>
    <recommendedName>
        <fullName evidence="3">asparagine synthase (glutamine-hydrolyzing)</fullName>
        <ecNumber evidence="3">6.3.5.4</ecNumber>
    </recommendedName>
</protein>
<keyword evidence="13" id="KW-1185">Reference proteome</keyword>
<dbReference type="InterPro" id="IPR017932">
    <property type="entry name" value="GATase_2_dom"/>
</dbReference>
<comment type="similarity">
    <text evidence="2">Belongs to the asparagine synthetase family.</text>
</comment>
<comment type="catalytic activity">
    <reaction evidence="7">
        <text>L-aspartate + L-glutamine + ATP + H2O = L-asparagine + L-glutamate + AMP + diphosphate + H(+)</text>
        <dbReference type="Rhea" id="RHEA:12228"/>
        <dbReference type="ChEBI" id="CHEBI:15377"/>
        <dbReference type="ChEBI" id="CHEBI:15378"/>
        <dbReference type="ChEBI" id="CHEBI:29985"/>
        <dbReference type="ChEBI" id="CHEBI:29991"/>
        <dbReference type="ChEBI" id="CHEBI:30616"/>
        <dbReference type="ChEBI" id="CHEBI:33019"/>
        <dbReference type="ChEBI" id="CHEBI:58048"/>
        <dbReference type="ChEBI" id="CHEBI:58359"/>
        <dbReference type="ChEBI" id="CHEBI:456215"/>
        <dbReference type="EC" id="6.3.5.4"/>
    </reaction>
</comment>
<dbReference type="SUPFAM" id="SSF56235">
    <property type="entry name" value="N-terminal nucleophile aminohydrolases (Ntn hydrolases)"/>
    <property type="match status" value="1"/>
</dbReference>
<dbReference type="GO" id="GO:0004066">
    <property type="term" value="F:asparagine synthase (glutamine-hydrolyzing) activity"/>
    <property type="evidence" value="ECO:0007669"/>
    <property type="project" value="UniProtKB-EC"/>
</dbReference>
<keyword evidence="4 9" id="KW-0547">Nucleotide-binding</keyword>
<sequence length="633" mass="70930">MCGIAGVFLHQSEMPERERLQQMGDVMRYRGPDDEGFFLAPHIGLVHRRLSIRDLSPAGRCPMASADGLIQVIFNGEIYNWRELRRALADAGIVFVTQSDTEVILYGYLSWGQEVISRLRGMFAIAIWDGRTQRLLLARDRAGEKPLFYYRTPRGLAFASSVEALRSRQLDNRIDPTAMGCYLSHSFIPSPHTIWEGIQVLPPAHTLSVAPFVEPVVSRYWDFPRVGPARKTVPECEAEVNKALDDAVVECLDADVPVGVFLSGGVDSSLIAALAARHRPGIEAFSLGFSEVPYSELPYARRVAAHLGLSHHLFEITADDVVACLPHLVKQYGQPFGDASAVPSYLLARLTRKHVKVCLSGDGGDESFGGYWRLQTGVYSARYGKMVPRAVREHWVPRIAGCLGPLSRRWLALNTLSLSPPGAGFTNSLSWFNQLKELSGPALSPVLHADLAALRVGHALGRPGGCSVVQRILYDDFQVQLPDAYLTKVDVASMAASLEVRAPFLDQRVIELAWGLPDWAKLNWWQLKWLLKRIAARYIPPEVIYRPKMGFAMPLPQWFRAQLGEVLEGLLKDSVAAKEGWIQLEPVRRCLEDHRKGEDHATRLWLILWLELWFRLVVYADKCEGWNESYCVS</sequence>
<dbReference type="EMBL" id="CABIKM010000017">
    <property type="protein sequence ID" value="VUZ84774.1"/>
    <property type="molecule type" value="Genomic_DNA"/>
</dbReference>
<dbReference type="Pfam" id="PF13537">
    <property type="entry name" value="GATase_7"/>
    <property type="match status" value="1"/>
</dbReference>
<dbReference type="CDD" id="cd01991">
    <property type="entry name" value="Asn_synthase_B_C"/>
    <property type="match status" value="1"/>
</dbReference>
<dbReference type="SUPFAM" id="SSF52402">
    <property type="entry name" value="Adenine nucleotide alpha hydrolases-like"/>
    <property type="match status" value="1"/>
</dbReference>
<dbReference type="NCBIfam" id="TIGR01536">
    <property type="entry name" value="asn_synth_AEB"/>
    <property type="match status" value="1"/>
</dbReference>
<dbReference type="InterPro" id="IPR051786">
    <property type="entry name" value="ASN_synthetase/amidase"/>
</dbReference>
<keyword evidence="5 9" id="KW-0067">ATP-binding</keyword>
<dbReference type="InterPro" id="IPR029055">
    <property type="entry name" value="Ntn_hydrolases_N"/>
</dbReference>
<dbReference type="AlphaFoldDB" id="A0A564ZHK9"/>
<feature type="active site" description="For GATase activity" evidence="8">
    <location>
        <position position="2"/>
    </location>
</feature>
<dbReference type="Pfam" id="PF00733">
    <property type="entry name" value="Asn_synthase"/>
    <property type="match status" value="1"/>
</dbReference>
<evidence type="ECO:0000256" key="1">
    <source>
        <dbReference type="ARBA" id="ARBA00005187"/>
    </source>
</evidence>
<evidence type="ECO:0000313" key="12">
    <source>
        <dbReference type="EMBL" id="VUZ84774.1"/>
    </source>
</evidence>
<dbReference type="PROSITE" id="PS51278">
    <property type="entry name" value="GATASE_TYPE_2"/>
    <property type="match status" value="1"/>
</dbReference>
<accession>A0A564ZHK9</accession>
<evidence type="ECO:0000256" key="3">
    <source>
        <dbReference type="ARBA" id="ARBA00012737"/>
    </source>
</evidence>
<keyword evidence="8" id="KW-0028">Amino-acid biosynthesis</keyword>
<name>A0A564ZHK9_9BACT</name>
<dbReference type="GO" id="GO:0005829">
    <property type="term" value="C:cytosol"/>
    <property type="evidence" value="ECO:0007669"/>
    <property type="project" value="TreeGrafter"/>
</dbReference>
<keyword evidence="6 8" id="KW-0315">Glutamine amidotransferase</keyword>
<evidence type="ECO:0000256" key="2">
    <source>
        <dbReference type="ARBA" id="ARBA00005752"/>
    </source>
</evidence>
<feature type="binding site" evidence="9">
    <location>
        <begin position="360"/>
        <end position="361"/>
    </location>
    <ligand>
        <name>ATP</name>
        <dbReference type="ChEBI" id="CHEBI:30616"/>
    </ligand>
</feature>
<dbReference type="PANTHER" id="PTHR43284">
    <property type="entry name" value="ASPARAGINE SYNTHETASE (GLUTAMINE-HYDROLYZING)"/>
    <property type="match status" value="1"/>
</dbReference>
<dbReference type="CDD" id="cd00712">
    <property type="entry name" value="AsnB"/>
    <property type="match status" value="1"/>
</dbReference>
<keyword evidence="8" id="KW-0061">Asparagine biosynthesis</keyword>
<dbReference type="GO" id="GO:0005524">
    <property type="term" value="F:ATP binding"/>
    <property type="evidence" value="ECO:0007669"/>
    <property type="project" value="UniProtKB-KW"/>
</dbReference>
<evidence type="ECO:0000313" key="13">
    <source>
        <dbReference type="Proteomes" id="UP000334340"/>
    </source>
</evidence>
<dbReference type="PIRSF" id="PIRSF001589">
    <property type="entry name" value="Asn_synthetase_glu-h"/>
    <property type="match status" value="1"/>
</dbReference>
<comment type="pathway">
    <text evidence="1">Amino-acid biosynthesis; L-asparagine biosynthesis; L-asparagine from L-aspartate (L-Gln route): step 1/1.</text>
</comment>
<evidence type="ECO:0000256" key="10">
    <source>
        <dbReference type="PIRSR" id="PIRSR001589-3"/>
    </source>
</evidence>
<evidence type="ECO:0000256" key="4">
    <source>
        <dbReference type="ARBA" id="ARBA00022741"/>
    </source>
</evidence>
<dbReference type="EC" id="6.3.5.4" evidence="3"/>
<dbReference type="PANTHER" id="PTHR43284:SF1">
    <property type="entry name" value="ASPARAGINE SYNTHETASE"/>
    <property type="match status" value="1"/>
</dbReference>
<proteinExistence type="inferred from homology"/>